<dbReference type="STRING" id="759272.G0SHM7"/>
<dbReference type="HOGENOM" id="CLU_009768_0_0_1"/>
<dbReference type="PANTHER" id="PTHR47338:SF27">
    <property type="entry name" value="ZN(II)2CYS6 TRANSCRIPTION FACTOR (EUROFUNG)"/>
    <property type="match status" value="1"/>
</dbReference>
<keyword evidence="10" id="KW-1185">Reference proteome</keyword>
<feature type="region of interest" description="Disordered" evidence="7">
    <location>
        <begin position="175"/>
        <end position="195"/>
    </location>
</feature>
<dbReference type="Gene3D" id="4.10.240.10">
    <property type="entry name" value="Zn(2)-C6 fungal-type DNA-binding domain"/>
    <property type="match status" value="1"/>
</dbReference>
<keyword evidence="4" id="KW-0843">Virulence</keyword>
<keyword evidence="2" id="KW-0479">Metal-binding</keyword>
<dbReference type="GO" id="GO:0006351">
    <property type="term" value="P:DNA-templated transcription"/>
    <property type="evidence" value="ECO:0007669"/>
    <property type="project" value="InterPro"/>
</dbReference>
<feature type="compositionally biased region" description="Low complexity" evidence="7">
    <location>
        <begin position="1072"/>
        <end position="1083"/>
    </location>
</feature>
<dbReference type="CDD" id="cd00067">
    <property type="entry name" value="GAL4"/>
    <property type="match status" value="1"/>
</dbReference>
<feature type="compositionally biased region" description="Pro residues" evidence="7">
    <location>
        <begin position="948"/>
        <end position="961"/>
    </location>
</feature>
<evidence type="ECO:0000256" key="6">
    <source>
        <dbReference type="ARBA" id="ARBA00023242"/>
    </source>
</evidence>
<feature type="region of interest" description="Disordered" evidence="7">
    <location>
        <begin position="941"/>
        <end position="963"/>
    </location>
</feature>
<evidence type="ECO:0000256" key="1">
    <source>
        <dbReference type="ARBA" id="ARBA00004123"/>
    </source>
</evidence>
<accession>G0SHM7</accession>
<gene>
    <name evidence="9" type="ORF">CTHT_0070590</name>
</gene>
<evidence type="ECO:0000256" key="5">
    <source>
        <dbReference type="ARBA" id="ARBA00023163"/>
    </source>
</evidence>
<reference evidence="9 10" key="1">
    <citation type="journal article" date="2011" name="Cell">
        <title>Insight into structure and assembly of the nuclear pore complex by utilizing the genome of a eukaryotic thermophile.</title>
        <authorList>
            <person name="Amlacher S."/>
            <person name="Sarges P."/>
            <person name="Flemming D."/>
            <person name="van Noort V."/>
            <person name="Kunze R."/>
            <person name="Devos D.P."/>
            <person name="Arumugam M."/>
            <person name="Bork P."/>
            <person name="Hurt E."/>
        </authorList>
    </citation>
    <scope>NUCLEOTIDE SEQUENCE [LARGE SCALE GENOMIC DNA]</scope>
    <source>
        <strain evidence="10">DSM 1495 / CBS 144.50 / IMI 039719</strain>
    </source>
</reference>
<sequence length="1158" mass="125826">MSPSDDPTDPNALPSVELKFSPGPGDHDLHLPQPELGLSHHDDALGSITAAAAAAAHTMADAANFGDFPFSYPNPLGDEPLGNLSRTAFDEHPPDLFATPQPQAMSPIQDRPQDSGNSIIVQTSAFVAPAADTQGQSRPTPDASEHDTPDSNVNGVNLLEEPLSDEFGLATTAPAEGTEMGGAKPKPDKPDSVPAWSELKTKAGKERKRLPLACIACRRKKIRCSGEKPACKHCLRSRIPCVYKVTARKAAPRTDYMAMLDKRLKRMEERIIKIIPKPEQEVALANVTRAVVKPAIPGTLPGNGKPANKKRGADEAFGPDLDHWARAPSRSKLDGPNKPSTILIQEAEENKLLLEGGDALPSKEIQEHLAEVFFENIYGQAYHLLHKPSFMRKLKAGTLPPVLILSVCAIAARFSNHPKLNTYPNFLRGEEWAAAARDILMRRYDWPNITILTCLLILGLHEFGTCHGGRSWALGGQAIRMAFALQLHKDLEHDPMRGSGKSQFSFIDREIRRRTMWACFLMDRFNSSGTDRPYFIREETLKIPLPIKEKNFQYDMPGPTETLNGQVLEPLSEDNPNEARENMGVAAWMIKAIALWGRIIAYLNQGGKELDPHPMWSPESEYAKLLKQTEEFQNELPDCLKYTPENLKMHESENMANQFLFLHISIQQNILFMNRFAVSSPGGHSLQDVPKTFVTKAGAKAFAAANRISELLKDAESHFITAPFTGYCAFLSSTVHIFGIFSGNPSMEATSKRNLATNVRFLSKMKRYWGMFHWMSENLREQYRTCADAARQGNKASENASSSPIFQYGDWFDRYPHGVSQSDFLDPAAYKKKEKGDDAVLEQKPELHTVEEFFTNLSPKTAEAAVANGIRPGQPNAPQLNKRKQSITRKPSIASSRGPDQPVGVDPLQADFSRHHSLATAEQLHAAAAAARLHQRSYSVSAASAAGGPPPLQTTGPPGPGFSPLAVGPANPASYPTSALSPVSPVAFSHPHPPAAAAPPFHHPHHHHHHHHPAPAAFFPNDPFAIPLAATPPHGMTRLDRQLVFGAYGAAHHHHGSAADPAGLRWDGETGPNGASAGAANGSRDTRHAHHHSLHGGHDPAAAALHAANLFPAAEPSSAWFMPFNMEPPEIGPDGGLGAGAGAGLDAFGGVFGAGAIH</sequence>
<keyword evidence="6" id="KW-0539">Nucleus</keyword>
<dbReference type="PRINTS" id="PR00755">
    <property type="entry name" value="AFLATOXINBRP"/>
</dbReference>
<evidence type="ECO:0000313" key="9">
    <source>
        <dbReference type="EMBL" id="EGS17716.1"/>
    </source>
</evidence>
<keyword evidence="5" id="KW-0804">Transcription</keyword>
<dbReference type="GO" id="GO:0003677">
    <property type="term" value="F:DNA binding"/>
    <property type="evidence" value="ECO:0007669"/>
    <property type="project" value="InterPro"/>
</dbReference>
<dbReference type="InterPro" id="IPR036864">
    <property type="entry name" value="Zn2-C6_fun-type_DNA-bd_sf"/>
</dbReference>
<name>G0SHM7_CHATD</name>
<dbReference type="OrthoDB" id="39175at2759"/>
<dbReference type="SMART" id="SM00066">
    <property type="entry name" value="GAL4"/>
    <property type="match status" value="1"/>
</dbReference>
<organism evidence="10">
    <name type="scientific">Chaetomium thermophilum (strain DSM 1495 / CBS 144.50 / IMI 039719)</name>
    <name type="common">Thermochaetoides thermophila</name>
    <dbReference type="NCBI Taxonomy" id="759272"/>
    <lineage>
        <taxon>Eukaryota</taxon>
        <taxon>Fungi</taxon>
        <taxon>Dikarya</taxon>
        <taxon>Ascomycota</taxon>
        <taxon>Pezizomycotina</taxon>
        <taxon>Sordariomycetes</taxon>
        <taxon>Sordariomycetidae</taxon>
        <taxon>Sordariales</taxon>
        <taxon>Chaetomiaceae</taxon>
        <taxon>Thermochaetoides</taxon>
    </lineage>
</organism>
<evidence type="ECO:0000256" key="4">
    <source>
        <dbReference type="ARBA" id="ARBA00023026"/>
    </source>
</evidence>
<dbReference type="GO" id="GO:0005634">
    <property type="term" value="C:nucleus"/>
    <property type="evidence" value="ECO:0007669"/>
    <property type="project" value="UniProtKB-SubCell"/>
</dbReference>
<dbReference type="CDD" id="cd12148">
    <property type="entry name" value="fungal_TF_MHR"/>
    <property type="match status" value="1"/>
</dbReference>
<dbReference type="PANTHER" id="PTHR47338">
    <property type="entry name" value="ZN(II)2CYS6 TRANSCRIPTION FACTOR (EUROFUNG)-RELATED"/>
    <property type="match status" value="1"/>
</dbReference>
<dbReference type="InterPro" id="IPR050815">
    <property type="entry name" value="TF_fung"/>
</dbReference>
<dbReference type="SUPFAM" id="SSF57701">
    <property type="entry name" value="Zn2/Cys6 DNA-binding domain"/>
    <property type="match status" value="1"/>
</dbReference>
<proteinExistence type="predicted"/>
<protein>
    <submittedName>
        <fullName evidence="9">Putative transcriptional regulatory protein</fullName>
    </submittedName>
</protein>
<evidence type="ECO:0000256" key="7">
    <source>
        <dbReference type="SAM" id="MobiDB-lite"/>
    </source>
</evidence>
<dbReference type="PROSITE" id="PS50048">
    <property type="entry name" value="ZN2_CY6_FUNGAL_2"/>
    <property type="match status" value="1"/>
</dbReference>
<dbReference type="InterPro" id="IPR007219">
    <property type="entry name" value="XnlR_reg_dom"/>
</dbReference>
<dbReference type="OMA" id="HPMWSPE"/>
<dbReference type="Proteomes" id="UP000008066">
    <property type="component" value="Unassembled WGS sequence"/>
</dbReference>
<comment type="subcellular location">
    <subcellularLocation>
        <location evidence="1">Nucleus</location>
    </subcellularLocation>
</comment>
<dbReference type="InterPro" id="IPR001138">
    <property type="entry name" value="Zn2Cys6_DnaBD"/>
</dbReference>
<feature type="region of interest" description="Disordered" evidence="7">
    <location>
        <begin position="869"/>
        <end position="906"/>
    </location>
</feature>
<dbReference type="GO" id="GO:0000981">
    <property type="term" value="F:DNA-binding transcription factor activity, RNA polymerase II-specific"/>
    <property type="evidence" value="ECO:0007669"/>
    <property type="project" value="InterPro"/>
</dbReference>
<evidence type="ECO:0000259" key="8">
    <source>
        <dbReference type="PROSITE" id="PS50048"/>
    </source>
</evidence>
<evidence type="ECO:0000256" key="3">
    <source>
        <dbReference type="ARBA" id="ARBA00023015"/>
    </source>
</evidence>
<dbReference type="KEGG" id="cthr:CTHT_0070590"/>
<evidence type="ECO:0000256" key="2">
    <source>
        <dbReference type="ARBA" id="ARBA00022723"/>
    </source>
</evidence>
<keyword evidence="3" id="KW-0805">Transcription regulation</keyword>
<dbReference type="RefSeq" id="XP_006697334.1">
    <property type="nucleotide sequence ID" value="XM_006697271.1"/>
</dbReference>
<feature type="domain" description="Zn(2)-C6 fungal-type" evidence="8">
    <location>
        <begin position="213"/>
        <end position="243"/>
    </location>
</feature>
<dbReference type="GO" id="GO:0008270">
    <property type="term" value="F:zinc ion binding"/>
    <property type="evidence" value="ECO:0007669"/>
    <property type="project" value="InterPro"/>
</dbReference>
<dbReference type="AlphaFoldDB" id="G0SHM7"/>
<dbReference type="Pfam" id="PF00172">
    <property type="entry name" value="Zn_clus"/>
    <property type="match status" value="1"/>
</dbReference>
<dbReference type="EMBL" id="GL988047">
    <property type="protein sequence ID" value="EGS17716.1"/>
    <property type="molecule type" value="Genomic_DNA"/>
</dbReference>
<feature type="compositionally biased region" description="Basic residues" evidence="7">
    <location>
        <begin position="1002"/>
        <end position="1013"/>
    </location>
</feature>
<dbReference type="SMART" id="SM00906">
    <property type="entry name" value="Fungal_trans"/>
    <property type="match status" value="1"/>
</dbReference>
<feature type="region of interest" description="Disordered" evidence="7">
    <location>
        <begin position="991"/>
        <end position="1015"/>
    </location>
</feature>
<feature type="region of interest" description="Disordered" evidence="7">
    <location>
        <begin position="129"/>
        <end position="156"/>
    </location>
</feature>
<feature type="region of interest" description="Disordered" evidence="7">
    <location>
        <begin position="1"/>
        <end position="42"/>
    </location>
</feature>
<dbReference type="eggNOG" id="ENOG502QR2H">
    <property type="taxonomic scope" value="Eukaryota"/>
</dbReference>
<evidence type="ECO:0000313" key="10">
    <source>
        <dbReference type="Proteomes" id="UP000008066"/>
    </source>
</evidence>
<dbReference type="PROSITE" id="PS00463">
    <property type="entry name" value="ZN2_CY6_FUNGAL_1"/>
    <property type="match status" value="1"/>
</dbReference>
<feature type="region of interest" description="Disordered" evidence="7">
    <location>
        <begin position="1054"/>
        <end position="1099"/>
    </location>
</feature>
<dbReference type="Pfam" id="PF04082">
    <property type="entry name" value="Fungal_trans"/>
    <property type="match status" value="1"/>
</dbReference>
<dbReference type="GeneID" id="18261097"/>